<dbReference type="Proteomes" id="UP000094569">
    <property type="component" value="Unassembled WGS sequence"/>
</dbReference>
<feature type="region of interest" description="Disordered" evidence="7">
    <location>
        <begin position="796"/>
        <end position="820"/>
    </location>
</feature>
<dbReference type="GO" id="GO:0005815">
    <property type="term" value="C:microtubule organizing center"/>
    <property type="evidence" value="ECO:0007669"/>
    <property type="project" value="UniProtKB-SubCell"/>
</dbReference>
<dbReference type="STRING" id="573508.A0A1E3BDP6"/>
<dbReference type="AlphaFoldDB" id="A0A1E3BDP6"/>
<comment type="caution">
    <text evidence="10">The sequence shown here is derived from an EMBL/GenBank/DDBJ whole genome shotgun (WGS) entry which is preliminary data.</text>
</comment>
<keyword evidence="2" id="KW-0963">Cytoplasm</keyword>
<feature type="compositionally biased region" description="Basic and acidic residues" evidence="7">
    <location>
        <begin position="808"/>
        <end position="820"/>
    </location>
</feature>
<evidence type="ECO:0000313" key="10">
    <source>
        <dbReference type="EMBL" id="ODM19057.1"/>
    </source>
</evidence>
<dbReference type="GO" id="GO:0000785">
    <property type="term" value="C:chromatin"/>
    <property type="evidence" value="ECO:0007669"/>
    <property type="project" value="TreeGrafter"/>
</dbReference>
<feature type="compositionally biased region" description="Basic and acidic residues" evidence="7">
    <location>
        <begin position="357"/>
        <end position="367"/>
    </location>
</feature>
<evidence type="ECO:0000256" key="1">
    <source>
        <dbReference type="ARBA" id="ARBA00004267"/>
    </source>
</evidence>
<comment type="subcellular location">
    <subcellularLocation>
        <location evidence="1">Cytoplasm</location>
        <location evidence="1">Cytoskeleton</location>
        <location evidence="1">Microtubule organizing center</location>
    </subcellularLocation>
</comment>
<feature type="region of interest" description="Disordered" evidence="7">
    <location>
        <begin position="60"/>
        <end position="98"/>
    </location>
</feature>
<proteinExistence type="predicted"/>
<keyword evidence="4 6" id="KW-0175">Coiled coil</keyword>
<dbReference type="GO" id="GO:0000796">
    <property type="term" value="C:condensin complex"/>
    <property type="evidence" value="ECO:0007669"/>
    <property type="project" value="TreeGrafter"/>
</dbReference>
<name>A0A1E3BDP6_ASPCR</name>
<evidence type="ECO:0000256" key="5">
    <source>
        <dbReference type="ARBA" id="ARBA00023212"/>
    </source>
</evidence>
<evidence type="ECO:0000256" key="2">
    <source>
        <dbReference type="ARBA" id="ARBA00022490"/>
    </source>
</evidence>
<dbReference type="Pfam" id="PF10495">
    <property type="entry name" value="PACT_coil_coil"/>
    <property type="match status" value="1"/>
</dbReference>
<dbReference type="GO" id="GO:0005737">
    <property type="term" value="C:cytoplasm"/>
    <property type="evidence" value="ECO:0007669"/>
    <property type="project" value="UniProtKB-ARBA"/>
</dbReference>
<sequence>MAYPYIDTPRTEVDGNATYLTNGYRSAGKTNLSALDSVENSFQTPSKDEDVLKVLDAGRRRSSGGFKLSTPRAGTGPKSTKSALSDRRNLPSAAPAKGEFTPMMRSATKNNYLKNMSATRGAGGPKTPAYLRASYRSNINTPGLPPLEMTGIDEEEEMDDPTPLPQVASSSPQSTPLPFLSGRDGGALNDGQNMTLKEQENIIDKLDKDNFGLKLKIHYLQEQLEKAGPSYNQAALRENTELKVSRMTMQRDISRYKKGLQQAERDLETYRLQFQELREKYKKKSMDDTIQRDMDLMREEIETKDAQLRDLREELRTVKDDQSQDMDKLRDEIEDLEASLREKDRIIDERDEELEELRDKDSREHNAVSELESELQRAREQMEELQDILDNARSEAREAKEAESRALGERERAEKDLNELHEEMANKSISTKGFNRQLEEKANRLEDELQELRQENDALKGEVEQKSQNEAHLEDQLERIQHDMKSDELDLRQELEQTRRELDLVQQEHEKTTAHLQDALDDLQRHSDERELLQTRHRALTDESGGLQRELAQAQSKIRELQQAVENERQRAVDSGHDARTQYEDDIEKLQEEIESLQHEIEDKEGHFALEQEQWESTKRTLQLQKDRAEDQAASFKRTIERLEQMEHSLSGKEGKLQEIIDSEKSRHQTAEAVLNRQLKELNDELTSKRQTIDGQRSDLLSAREELRASKREETTLKDKVQALEDEVVVLQSSLQEEQEFARGRLQKGSSDQEGQVQKLVAEKQRLRDQLANAHVDLHDLRTALSEIETERNDLQNQLDQAQNPADDTTRFDREKHELRKGNLRVENELRRLKDDKAALLEAKETLEKQLNAEIERATAEENHMSAEIDRLQDKLRLPSGGTDRELSLAKSKVQRLERRVHELEGLLEQQPPLLENEHSATNADLSMLRHSLDEARKRERTLIQREADQKSSVRTCKSRIAELERELHDALMKKYDTNSPQSSPSDKLHLELRTLRRQLSDAHKSLKEAKTKNRDLERAAMREEDQRDIHELLKSSTLEVEALELKLSERDAKLNELKTQVRRIREERAFCVKKAEAATSQVEILQSRYNQAMEKLSTKGDSSKTRHDKEILGLGKEIMWLRARLKREEKFRRDLAWSKGLMELGERVRVACNDADLRMIAEMGVKPRDRTQIRSPRQKLKTAVSTVRAAMRMQRMGREWKKTKKLGEGLKRAKNEVLKRRDSSYKSITE</sequence>
<evidence type="ECO:0000259" key="9">
    <source>
        <dbReference type="Pfam" id="PF10495"/>
    </source>
</evidence>
<dbReference type="GO" id="GO:0000793">
    <property type="term" value="C:condensed chromosome"/>
    <property type="evidence" value="ECO:0007669"/>
    <property type="project" value="TreeGrafter"/>
</dbReference>
<evidence type="ECO:0000256" key="3">
    <source>
        <dbReference type="ARBA" id="ARBA00022553"/>
    </source>
</evidence>
<dbReference type="VEuPathDB" id="FungiDB:SI65_05674"/>
<dbReference type="OrthoDB" id="10255000at2759"/>
<evidence type="ECO:0000256" key="7">
    <source>
        <dbReference type="SAM" id="MobiDB-lite"/>
    </source>
</evidence>
<dbReference type="GO" id="GO:0003682">
    <property type="term" value="F:chromatin binding"/>
    <property type="evidence" value="ECO:0007669"/>
    <property type="project" value="TreeGrafter"/>
</dbReference>
<keyword evidence="5" id="KW-0206">Cytoskeleton</keyword>
<keyword evidence="11" id="KW-1185">Reference proteome</keyword>
<evidence type="ECO:0008006" key="12">
    <source>
        <dbReference type="Google" id="ProtNLM"/>
    </source>
</evidence>
<feature type="region of interest" description="Disordered" evidence="7">
    <location>
        <begin position="355"/>
        <end position="375"/>
    </location>
</feature>
<feature type="domain" description="Centrosomin N-terminal motif 1" evidence="8">
    <location>
        <begin position="195"/>
        <end position="268"/>
    </location>
</feature>
<feature type="domain" description="Pericentrin/AKAP-450 centrosomal targeting" evidence="9">
    <location>
        <begin position="1125"/>
        <end position="1201"/>
    </location>
</feature>
<dbReference type="PANTHER" id="PTHR43941:SF1">
    <property type="entry name" value="STRUCTURAL MAINTENANCE OF CHROMOSOMES PROTEIN 2"/>
    <property type="match status" value="1"/>
</dbReference>
<dbReference type="GO" id="GO:0007076">
    <property type="term" value="P:mitotic chromosome condensation"/>
    <property type="evidence" value="ECO:0007669"/>
    <property type="project" value="TreeGrafter"/>
</dbReference>
<dbReference type="Pfam" id="PF07989">
    <property type="entry name" value="Cnn_1N"/>
    <property type="match status" value="1"/>
</dbReference>
<gene>
    <name evidence="10" type="ORF">SI65_05674</name>
</gene>
<feature type="region of interest" description="Disordered" evidence="7">
    <location>
        <begin position="393"/>
        <end position="412"/>
    </location>
</feature>
<feature type="compositionally biased region" description="Polar residues" evidence="7">
    <location>
        <begin position="167"/>
        <end position="176"/>
    </location>
</feature>
<evidence type="ECO:0000256" key="4">
    <source>
        <dbReference type="ARBA" id="ARBA00023054"/>
    </source>
</evidence>
<feature type="coiled-coil region" evidence="6">
    <location>
        <begin position="954"/>
        <end position="1096"/>
    </location>
</feature>
<evidence type="ECO:0000313" key="11">
    <source>
        <dbReference type="Proteomes" id="UP000094569"/>
    </source>
</evidence>
<dbReference type="EMBL" id="JXNT01000005">
    <property type="protein sequence ID" value="ODM19057.1"/>
    <property type="molecule type" value="Genomic_DNA"/>
</dbReference>
<dbReference type="InterPro" id="IPR019528">
    <property type="entry name" value="PACT_domain"/>
</dbReference>
<dbReference type="PANTHER" id="PTHR43941">
    <property type="entry name" value="STRUCTURAL MAINTENANCE OF CHROMOSOMES PROTEIN 2"/>
    <property type="match status" value="1"/>
</dbReference>
<feature type="region of interest" description="Disordered" evidence="7">
    <location>
        <begin position="155"/>
        <end position="176"/>
    </location>
</feature>
<evidence type="ECO:0000259" key="8">
    <source>
        <dbReference type="Pfam" id="PF07989"/>
    </source>
</evidence>
<organism evidence="10 11">
    <name type="scientific">Aspergillus cristatus</name>
    <name type="common">Chinese Fuzhuan brick tea-fermentation fungus</name>
    <name type="synonym">Eurotium cristatum</name>
    <dbReference type="NCBI Taxonomy" id="573508"/>
    <lineage>
        <taxon>Eukaryota</taxon>
        <taxon>Fungi</taxon>
        <taxon>Dikarya</taxon>
        <taxon>Ascomycota</taxon>
        <taxon>Pezizomycotina</taxon>
        <taxon>Eurotiomycetes</taxon>
        <taxon>Eurotiomycetidae</taxon>
        <taxon>Eurotiales</taxon>
        <taxon>Aspergillaceae</taxon>
        <taxon>Aspergillus</taxon>
        <taxon>Aspergillus subgen. Aspergillus</taxon>
    </lineage>
</organism>
<reference evidence="10 11" key="1">
    <citation type="journal article" date="2016" name="BMC Genomics">
        <title>Comparative genomic and transcriptomic analyses of the Fuzhuan brick tea-fermentation fungus Aspergillus cristatus.</title>
        <authorList>
            <person name="Ge Y."/>
            <person name="Wang Y."/>
            <person name="Liu Y."/>
            <person name="Tan Y."/>
            <person name="Ren X."/>
            <person name="Zhang X."/>
            <person name="Hyde K.D."/>
            <person name="Liu Y."/>
            <person name="Liu Z."/>
        </authorList>
    </citation>
    <scope>NUCLEOTIDE SEQUENCE [LARGE SCALE GENOMIC DNA]</scope>
    <source>
        <strain evidence="10 11">GZAAS20.1005</strain>
    </source>
</reference>
<keyword evidence="3" id="KW-0597">Phosphoprotein</keyword>
<feature type="compositionally biased region" description="Low complexity" evidence="7">
    <location>
        <begin position="796"/>
        <end position="807"/>
    </location>
</feature>
<dbReference type="InterPro" id="IPR012943">
    <property type="entry name" value="Cnn_1N"/>
</dbReference>
<accession>A0A1E3BDP6</accession>
<evidence type="ECO:0000256" key="6">
    <source>
        <dbReference type="SAM" id="Coils"/>
    </source>
</evidence>
<protein>
    <recommendedName>
        <fullName evidence="12">Centrosomin N-terminal motif 1 domain-containing protein</fullName>
    </recommendedName>
</protein>